<dbReference type="PANTHER" id="PTHR43685">
    <property type="entry name" value="GLYCOSYLTRANSFERASE"/>
    <property type="match status" value="1"/>
</dbReference>
<sequence>MRGIDLMVGGLKLPGEKTGRNPSLEKSVKKNQSRSRVSVIIAARNNERYLAETIESALQQSIPCEVIYSDDNSIDDSLELARQYQSQGLTVLESPRHQGVCETRNRGAAASSGDYLVFLDGDDIMPANYIEEHLKAMRNDTPFVYGPAQAFGDFSIFWDAPEWEGSDIWRNNFVNTSAMWRRKVFEVAGRWREGIKTMWDWDLALRGSRLGVPRRSNATLKYRQHAASWSANNREKTHDQQEAFMPEVRKLNARVAVGSIISGRIPKLFPAWMSAVAQATRLLDNSSKPELVLLDNSNDPDFRITIEKEVSRYWSTFQTIKIIPLEERVSHNHQSEEERRDAVSRFMAHACNQLRTHMGGEIHWIIEDDIMVPIQAGADLMQALVSGWTPPNAVSGCYHNRHIPKLYVGGWWNDDASHEITDLPADPFQVDYAGTGCLMYWDSRTPRYWSSHHAGIPAHDWNWSMELTGSGGQLLMLPQVCCQHAIDDISFV</sequence>
<dbReference type="GO" id="GO:0016740">
    <property type="term" value="F:transferase activity"/>
    <property type="evidence" value="ECO:0007669"/>
    <property type="project" value="UniProtKB-KW"/>
</dbReference>
<evidence type="ECO:0000313" key="3">
    <source>
        <dbReference type="Proteomes" id="UP000427281"/>
    </source>
</evidence>
<dbReference type="Proteomes" id="UP000427281">
    <property type="component" value="Chromosome"/>
</dbReference>
<dbReference type="KEGG" id="gim:F1728_24130"/>
<evidence type="ECO:0000259" key="1">
    <source>
        <dbReference type="Pfam" id="PF00535"/>
    </source>
</evidence>
<reference evidence="2 3" key="1">
    <citation type="submission" date="2019-09" db="EMBL/GenBank/DDBJ databases">
        <title>Gimesia benthica sp. nov., a novel bacterium isolated from deep-sea water of the Northwest Indian Ocean.</title>
        <authorList>
            <person name="Dai X."/>
        </authorList>
    </citation>
    <scope>NUCLEOTIDE SEQUENCE [LARGE SCALE GENOMIC DNA]</scope>
    <source>
        <strain evidence="2 3">E7</strain>
    </source>
</reference>
<accession>A0A6I6AJ52</accession>
<dbReference type="Gene3D" id="3.90.550.10">
    <property type="entry name" value="Spore Coat Polysaccharide Biosynthesis Protein SpsA, Chain A"/>
    <property type="match status" value="1"/>
</dbReference>
<dbReference type="Pfam" id="PF00535">
    <property type="entry name" value="Glycos_transf_2"/>
    <property type="match status" value="1"/>
</dbReference>
<evidence type="ECO:0000313" key="2">
    <source>
        <dbReference type="EMBL" id="QGQ25582.1"/>
    </source>
</evidence>
<proteinExistence type="predicted"/>
<keyword evidence="3" id="KW-1185">Reference proteome</keyword>
<dbReference type="PANTHER" id="PTHR43685:SF2">
    <property type="entry name" value="GLYCOSYLTRANSFERASE 2-LIKE DOMAIN-CONTAINING PROTEIN"/>
    <property type="match status" value="1"/>
</dbReference>
<dbReference type="InterPro" id="IPR050834">
    <property type="entry name" value="Glycosyltransf_2"/>
</dbReference>
<feature type="domain" description="Glycosyltransferase 2-like" evidence="1">
    <location>
        <begin position="38"/>
        <end position="167"/>
    </location>
</feature>
<protein>
    <submittedName>
        <fullName evidence="2">Glycosyltransferase family 2 protein</fullName>
    </submittedName>
</protein>
<keyword evidence="2" id="KW-0808">Transferase</keyword>
<dbReference type="AlphaFoldDB" id="A0A6I6AJ52"/>
<organism evidence="2 3">
    <name type="scientific">Gimesia benthica</name>
    <dbReference type="NCBI Taxonomy" id="2608982"/>
    <lineage>
        <taxon>Bacteria</taxon>
        <taxon>Pseudomonadati</taxon>
        <taxon>Planctomycetota</taxon>
        <taxon>Planctomycetia</taxon>
        <taxon>Planctomycetales</taxon>
        <taxon>Planctomycetaceae</taxon>
        <taxon>Gimesia</taxon>
    </lineage>
</organism>
<dbReference type="SUPFAM" id="SSF53448">
    <property type="entry name" value="Nucleotide-diphospho-sugar transferases"/>
    <property type="match status" value="2"/>
</dbReference>
<dbReference type="InterPro" id="IPR029044">
    <property type="entry name" value="Nucleotide-diphossugar_trans"/>
</dbReference>
<name>A0A6I6AJ52_9PLAN</name>
<dbReference type="InterPro" id="IPR001173">
    <property type="entry name" value="Glyco_trans_2-like"/>
</dbReference>
<gene>
    <name evidence="2" type="ORF">F1728_24130</name>
</gene>
<dbReference type="CDD" id="cd00761">
    <property type="entry name" value="Glyco_tranf_GTA_type"/>
    <property type="match status" value="1"/>
</dbReference>
<dbReference type="EMBL" id="CP043930">
    <property type="protein sequence ID" value="QGQ25582.1"/>
    <property type="molecule type" value="Genomic_DNA"/>
</dbReference>